<proteinExistence type="predicted"/>
<keyword evidence="1" id="KW-0732">Signal</keyword>
<dbReference type="PANTHER" id="PTHR33592:SF3">
    <property type="entry name" value="TRANSMEMBRANE PROTEIN"/>
    <property type="match status" value="1"/>
</dbReference>
<keyword evidence="3" id="KW-1185">Reference proteome</keyword>
<organism evidence="2 3">
    <name type="scientific">Acer negundo</name>
    <name type="common">Box elder</name>
    <dbReference type="NCBI Taxonomy" id="4023"/>
    <lineage>
        <taxon>Eukaryota</taxon>
        <taxon>Viridiplantae</taxon>
        <taxon>Streptophyta</taxon>
        <taxon>Embryophyta</taxon>
        <taxon>Tracheophyta</taxon>
        <taxon>Spermatophyta</taxon>
        <taxon>Magnoliopsida</taxon>
        <taxon>eudicotyledons</taxon>
        <taxon>Gunneridae</taxon>
        <taxon>Pentapetalae</taxon>
        <taxon>rosids</taxon>
        <taxon>malvids</taxon>
        <taxon>Sapindales</taxon>
        <taxon>Sapindaceae</taxon>
        <taxon>Hippocastanoideae</taxon>
        <taxon>Acereae</taxon>
        <taxon>Acer</taxon>
    </lineage>
</organism>
<dbReference type="EMBL" id="JAJSOW010000100">
    <property type="protein sequence ID" value="KAI9186628.1"/>
    <property type="molecule type" value="Genomic_DNA"/>
</dbReference>
<evidence type="ECO:0000313" key="2">
    <source>
        <dbReference type="EMBL" id="KAI9186628.1"/>
    </source>
</evidence>
<comment type="caution">
    <text evidence="2">The sequence shown here is derived from an EMBL/GenBank/DDBJ whole genome shotgun (WGS) entry which is preliminary data.</text>
</comment>
<feature type="chain" id="PRO_5041927280" evidence="1">
    <location>
        <begin position="26"/>
        <end position="114"/>
    </location>
</feature>
<evidence type="ECO:0000256" key="1">
    <source>
        <dbReference type="SAM" id="SignalP"/>
    </source>
</evidence>
<sequence>MSQMGFCRNFQVILISTILISLSLSAIETMAMRPLLGEEFQWLDRKSLLIVQSLQKGPVPPAGANPCTFIPGRVRGRCTLSEMDFAVGDHDHVAHSPPVFPDRLITRFGAASVS</sequence>
<accession>A0AAD5J6V2</accession>
<reference evidence="2" key="2">
    <citation type="submission" date="2023-02" db="EMBL/GenBank/DDBJ databases">
        <authorList>
            <person name="Swenson N.G."/>
            <person name="Wegrzyn J.L."/>
            <person name="Mcevoy S.L."/>
        </authorList>
    </citation>
    <scope>NUCLEOTIDE SEQUENCE</scope>
    <source>
        <strain evidence="2">91603</strain>
        <tissue evidence="2">Leaf</tissue>
    </source>
</reference>
<dbReference type="PANTHER" id="PTHR33592">
    <property type="entry name" value="TRANSMEMBRANE PROTEIN"/>
    <property type="match status" value="1"/>
</dbReference>
<gene>
    <name evidence="2" type="ORF">LWI28_019193</name>
</gene>
<reference evidence="2" key="1">
    <citation type="journal article" date="2022" name="Plant J.">
        <title>Strategies of tolerance reflected in two North American maple genomes.</title>
        <authorList>
            <person name="McEvoy S.L."/>
            <person name="Sezen U.U."/>
            <person name="Trouern-Trend A."/>
            <person name="McMahon S.M."/>
            <person name="Schaberg P.G."/>
            <person name="Yang J."/>
            <person name="Wegrzyn J.L."/>
            <person name="Swenson N.G."/>
        </authorList>
    </citation>
    <scope>NUCLEOTIDE SEQUENCE</scope>
    <source>
        <strain evidence="2">91603</strain>
    </source>
</reference>
<evidence type="ECO:0000313" key="3">
    <source>
        <dbReference type="Proteomes" id="UP001064489"/>
    </source>
</evidence>
<dbReference type="Proteomes" id="UP001064489">
    <property type="component" value="Chromosome 3"/>
</dbReference>
<feature type="signal peptide" evidence="1">
    <location>
        <begin position="1"/>
        <end position="25"/>
    </location>
</feature>
<name>A0AAD5J6V2_ACENE</name>
<dbReference type="AlphaFoldDB" id="A0AAD5J6V2"/>
<protein>
    <submittedName>
        <fullName evidence="2">Uncharacterized protein</fullName>
    </submittedName>
</protein>